<feature type="compositionally biased region" description="Low complexity" evidence="6">
    <location>
        <begin position="529"/>
        <end position="542"/>
    </location>
</feature>
<gene>
    <name evidence="9" type="ORF">KGF56_004008</name>
</gene>
<evidence type="ECO:0000313" key="9">
    <source>
        <dbReference type="EMBL" id="KAI3403119.2"/>
    </source>
</evidence>
<reference evidence="9" key="1">
    <citation type="journal article" date="2022" name="DNA Res.">
        <title>Genome analysis of five recently described species of the CUG-Ser clade uncovers Candida theae as a new hybrid lineage with pathogenic potential in the Candida parapsilosis species complex.</title>
        <authorList>
            <person name="Mixao V."/>
            <person name="Del Olmo V."/>
            <person name="Hegedusova E."/>
            <person name="Saus E."/>
            <person name="Pryszcz L."/>
            <person name="Cillingova A."/>
            <person name="Nosek J."/>
            <person name="Gabaldon T."/>
        </authorList>
    </citation>
    <scope>NUCLEOTIDE SEQUENCE</scope>
    <source>
        <strain evidence="9">CBS 10844</strain>
    </source>
</reference>
<dbReference type="Proteomes" id="UP001202479">
    <property type="component" value="Unassembled WGS sequence"/>
</dbReference>
<keyword evidence="3" id="KW-0964">Secreted</keyword>
<comment type="caution">
    <text evidence="9">The sequence shown here is derived from an EMBL/GenBank/DDBJ whole genome shotgun (WGS) entry which is preliminary data.</text>
</comment>
<accession>A0AAI9SV83</accession>
<dbReference type="GO" id="GO:0009277">
    <property type="term" value="C:fungal-type cell wall"/>
    <property type="evidence" value="ECO:0007669"/>
    <property type="project" value="UniProtKB-ARBA"/>
</dbReference>
<evidence type="ECO:0000256" key="4">
    <source>
        <dbReference type="ARBA" id="ARBA00022729"/>
    </source>
</evidence>
<dbReference type="EMBL" id="JAHUZD010000137">
    <property type="protein sequence ID" value="KAI3403119.2"/>
    <property type="molecule type" value="Genomic_DNA"/>
</dbReference>
<name>A0AAI9SV83_9ASCO</name>
<dbReference type="InterPro" id="IPR021031">
    <property type="entry name" value="Hyphal-reg_cell_wall_N"/>
</dbReference>
<dbReference type="AlphaFoldDB" id="A0AAI9SV83"/>
<evidence type="ECO:0000256" key="7">
    <source>
        <dbReference type="SAM" id="SignalP"/>
    </source>
</evidence>
<keyword evidence="10" id="KW-1185">Reference proteome</keyword>
<evidence type="ECO:0000256" key="1">
    <source>
        <dbReference type="ARBA" id="ARBA00004191"/>
    </source>
</evidence>
<keyword evidence="4 7" id="KW-0732">Signal</keyword>
<evidence type="ECO:0000259" key="8">
    <source>
        <dbReference type="Pfam" id="PF11765"/>
    </source>
</evidence>
<feature type="compositionally biased region" description="Gly residues" evidence="6">
    <location>
        <begin position="431"/>
        <end position="518"/>
    </location>
</feature>
<keyword evidence="5" id="KW-0325">Glycoprotein</keyword>
<dbReference type="RefSeq" id="XP_049178866.1">
    <property type="nucleotide sequence ID" value="XM_049325402.1"/>
</dbReference>
<organism evidence="9 10">
    <name type="scientific">Candida oxycetoniae</name>
    <dbReference type="NCBI Taxonomy" id="497107"/>
    <lineage>
        <taxon>Eukaryota</taxon>
        <taxon>Fungi</taxon>
        <taxon>Dikarya</taxon>
        <taxon>Ascomycota</taxon>
        <taxon>Saccharomycotina</taxon>
        <taxon>Pichiomycetes</taxon>
        <taxon>Debaryomycetaceae</taxon>
        <taxon>Candida/Lodderomyces clade</taxon>
        <taxon>Candida</taxon>
    </lineage>
</organism>
<evidence type="ECO:0000256" key="3">
    <source>
        <dbReference type="ARBA" id="ARBA00022525"/>
    </source>
</evidence>
<feature type="chain" id="PRO_5042602701" description="Hyphally-regulated cell wall protein N-terminal domain-containing protein" evidence="7">
    <location>
        <begin position="17"/>
        <end position="682"/>
    </location>
</feature>
<feature type="signal peptide" evidence="7">
    <location>
        <begin position="1"/>
        <end position="16"/>
    </location>
</feature>
<feature type="domain" description="Hyphally-regulated cell wall protein N-terminal" evidence="8">
    <location>
        <begin position="15"/>
        <end position="337"/>
    </location>
</feature>
<evidence type="ECO:0000256" key="2">
    <source>
        <dbReference type="ARBA" id="ARBA00022512"/>
    </source>
</evidence>
<feature type="compositionally biased region" description="Low complexity" evidence="6">
    <location>
        <begin position="341"/>
        <end position="430"/>
    </location>
</feature>
<sequence>MLRQLLYPLLFSLVSAGGETIKGEKISRGAINLSVGDITIESGGSWSIIDNKLSAIVGDLIVEKNAGFYISAVSSIIGLHVELLNLFSIIRNDGIISFNAVKSALPAHFKLYGKSFENNGELYYAADGILPPIFTIAASEWKNSGLIVLYQTKRSEAITFLGKALHDIENTGSICLYNSIYKQITSISGDGCITANHDSVIFLSNTLLKVDPSQTFHLADSKSVLIAQAITEAREYNVVGFGGGNKIGLNVPLLTVPIIGLPSFTYETASGVLTLRGFGARLLTQRFFIGTGYDPALMRVDTHNILGFLSGFVTYDGPVVNNNVPAKCYCRPLPPSPGTDSSSSTLSSTESSSAATTSSTPSSVLASSTESSESSTVPSSSAPASSSLSPEVSSSSVPASSSESSEVPASSSESSEVPSSSTTASPSEATGGNGGNGGNAAATGGNGGNGGDSGNGGNGGNAEATGGNGGNGGVSGNGGNGGNAEATGGNGGNGGNGEATGGNGGNGGNAEATGGNGEATGTKGEDVQATGTNGENGEATGTSCESGEATGTSSVNGEATWTSCESGEATGTSSVNGEATWTNGENGEATGTSCESGEATGTSSVNGEATWTSCEKCEATGTNSVNGEATGTNVPTTAISVFPSASTSASATVSAFENASNTGTVNKFVAIVFGLLAIVSVI</sequence>
<keyword evidence="2" id="KW-0134">Cell wall</keyword>
<protein>
    <recommendedName>
        <fullName evidence="8">Hyphally-regulated cell wall protein N-terminal domain-containing protein</fullName>
    </recommendedName>
</protein>
<dbReference type="GeneID" id="73381623"/>
<dbReference type="Pfam" id="PF11765">
    <property type="entry name" value="Hyphal_reg_CWP"/>
    <property type="match status" value="1"/>
</dbReference>
<feature type="compositionally biased region" description="Polar residues" evidence="6">
    <location>
        <begin position="543"/>
        <end position="609"/>
    </location>
</feature>
<feature type="region of interest" description="Disordered" evidence="6">
    <location>
        <begin position="335"/>
        <end position="609"/>
    </location>
</feature>
<comment type="subcellular location">
    <subcellularLocation>
        <location evidence="1">Secreted</location>
        <location evidence="1">Cell wall</location>
    </subcellularLocation>
</comment>
<evidence type="ECO:0000313" key="10">
    <source>
        <dbReference type="Proteomes" id="UP001202479"/>
    </source>
</evidence>
<evidence type="ECO:0000256" key="5">
    <source>
        <dbReference type="ARBA" id="ARBA00023180"/>
    </source>
</evidence>
<evidence type="ECO:0000256" key="6">
    <source>
        <dbReference type="SAM" id="MobiDB-lite"/>
    </source>
</evidence>
<proteinExistence type="predicted"/>